<organism evidence="2 3">
    <name type="scientific">Virgisporangium ochraceum</name>
    <dbReference type="NCBI Taxonomy" id="65505"/>
    <lineage>
        <taxon>Bacteria</taxon>
        <taxon>Bacillati</taxon>
        <taxon>Actinomycetota</taxon>
        <taxon>Actinomycetes</taxon>
        <taxon>Micromonosporales</taxon>
        <taxon>Micromonosporaceae</taxon>
        <taxon>Virgisporangium</taxon>
    </lineage>
</organism>
<evidence type="ECO:0000256" key="1">
    <source>
        <dbReference type="SAM" id="MobiDB-lite"/>
    </source>
</evidence>
<reference evidence="2" key="1">
    <citation type="submission" date="2021-01" db="EMBL/GenBank/DDBJ databases">
        <title>Whole genome shotgun sequence of Virgisporangium ochraceum NBRC 16418.</title>
        <authorList>
            <person name="Komaki H."/>
            <person name="Tamura T."/>
        </authorList>
    </citation>
    <scope>NUCLEOTIDE SEQUENCE</scope>
    <source>
        <strain evidence="2">NBRC 16418</strain>
    </source>
</reference>
<comment type="caution">
    <text evidence="2">The sequence shown here is derived from an EMBL/GenBank/DDBJ whole genome shotgun (WGS) entry which is preliminary data.</text>
</comment>
<feature type="region of interest" description="Disordered" evidence="1">
    <location>
        <begin position="29"/>
        <end position="61"/>
    </location>
</feature>
<gene>
    <name evidence="2" type="ORF">Voc01_025020</name>
</gene>
<feature type="compositionally biased region" description="Low complexity" evidence="1">
    <location>
        <begin position="46"/>
        <end position="60"/>
    </location>
</feature>
<accession>A0A8J4E9T0</accession>
<dbReference type="Proteomes" id="UP000635606">
    <property type="component" value="Unassembled WGS sequence"/>
</dbReference>
<proteinExistence type="predicted"/>
<keyword evidence="3" id="KW-1185">Reference proteome</keyword>
<protein>
    <submittedName>
        <fullName evidence="2">Uncharacterized protein</fullName>
    </submittedName>
</protein>
<dbReference type="AlphaFoldDB" id="A0A8J4E9T0"/>
<evidence type="ECO:0000313" key="3">
    <source>
        <dbReference type="Proteomes" id="UP000635606"/>
    </source>
</evidence>
<sequence length="90" mass="10035">MAVALVVVAVPVLTVLFNREIRALQQRVAQLERRPDPPAARPRPDAPAAQPETPAAQPRPELLDVLRTLSALRPAEPEFVEEYYVEADRD</sequence>
<dbReference type="EMBL" id="BOPH01000027">
    <property type="protein sequence ID" value="GIJ67585.1"/>
    <property type="molecule type" value="Genomic_DNA"/>
</dbReference>
<name>A0A8J4E9T0_9ACTN</name>
<evidence type="ECO:0000313" key="2">
    <source>
        <dbReference type="EMBL" id="GIJ67585.1"/>
    </source>
</evidence>